<accession>A0A542DJH9</accession>
<evidence type="ECO:0000313" key="9">
    <source>
        <dbReference type="EMBL" id="TQJ03115.1"/>
    </source>
</evidence>
<keyword evidence="3 9" id="KW-0808">Transferase</keyword>
<evidence type="ECO:0000256" key="7">
    <source>
        <dbReference type="SAM" id="MobiDB-lite"/>
    </source>
</evidence>
<evidence type="ECO:0000256" key="6">
    <source>
        <dbReference type="ARBA" id="ARBA00023136"/>
    </source>
</evidence>
<organism evidence="9 10">
    <name type="scientific">Amycolatopsis cihanbeyliensis</name>
    <dbReference type="NCBI Taxonomy" id="1128664"/>
    <lineage>
        <taxon>Bacteria</taxon>
        <taxon>Bacillati</taxon>
        <taxon>Actinomycetota</taxon>
        <taxon>Actinomycetes</taxon>
        <taxon>Pseudonocardiales</taxon>
        <taxon>Pseudonocardiaceae</taxon>
        <taxon>Amycolatopsis</taxon>
    </lineage>
</organism>
<protein>
    <submittedName>
        <fullName evidence="9">Cellulose synthase/poly-beta-1,6-N-acetylglucosamine synthase-like glycosyltransferase</fullName>
    </submittedName>
</protein>
<name>A0A542DJH9_AMYCI</name>
<keyword evidence="4 8" id="KW-0812">Transmembrane</keyword>
<dbReference type="Gene3D" id="3.90.550.10">
    <property type="entry name" value="Spore Coat Polysaccharide Biosynthesis Protein SpsA, Chain A"/>
    <property type="match status" value="1"/>
</dbReference>
<dbReference type="PANTHER" id="PTHR43867:SF2">
    <property type="entry name" value="CELLULOSE SYNTHASE CATALYTIC SUBUNIT A [UDP-FORMING]"/>
    <property type="match status" value="1"/>
</dbReference>
<dbReference type="InterPro" id="IPR029044">
    <property type="entry name" value="Nucleotide-diphossugar_trans"/>
</dbReference>
<sequence length="470" mass="52969">MTGESYKVLLGITQAFALTMSVAFIVYVVVIVVPYLRRKPYPAGDPDTFEWHFIVPCLDEQAVIGDTVRYLRGTFDTAHVWVVDDDSADRTAQVVRALSPREDGTPDPYLHLVRRRRPQARTGKGDALNAAYRALLDWSGRHIPKDRTIVAVVDADGRPAADCLAVCAANHLFGDAGVGAVQLDVWMSNRDTEPAHRSWWRRKFGMKLAQLQDLEFRTAIAAIQNSRGYTGTISMGGNGQFTRLSALDSIAGQDGRPWRGSLLEDFELGVHLLTAGWRTGFTTDSHVSQEGLYSLRRFLTQRTRWGQGTMQCGRYLRRIWDSPHLSTLGAAEMMYYLAQPWMQLVGSLLYPIPFLVLLFTTAGDPARVWEWFSDGAWILFAIYGSFGLAPFVIWGPVYQMKCLRSRNILRGIGMGFAYAAYIYTFYITSWRAVLRLIRRRNGWAKTRRNTELDGKPGRPAPRRPVASDMG</sequence>
<feature type="transmembrane region" description="Helical" evidence="8">
    <location>
        <begin position="341"/>
        <end position="363"/>
    </location>
</feature>
<dbReference type="GO" id="GO:0016020">
    <property type="term" value="C:membrane"/>
    <property type="evidence" value="ECO:0007669"/>
    <property type="project" value="UniProtKB-SubCell"/>
</dbReference>
<feature type="transmembrane region" description="Helical" evidence="8">
    <location>
        <begin position="407"/>
        <end position="426"/>
    </location>
</feature>
<dbReference type="Pfam" id="PF13641">
    <property type="entry name" value="Glyco_tranf_2_3"/>
    <property type="match status" value="1"/>
</dbReference>
<gene>
    <name evidence="9" type="ORF">FB471_2865</name>
</gene>
<keyword evidence="10" id="KW-1185">Reference proteome</keyword>
<proteinExistence type="predicted"/>
<evidence type="ECO:0000256" key="5">
    <source>
        <dbReference type="ARBA" id="ARBA00022989"/>
    </source>
</evidence>
<dbReference type="PANTHER" id="PTHR43867">
    <property type="entry name" value="CELLULOSE SYNTHASE CATALYTIC SUBUNIT A [UDP-FORMING]"/>
    <property type="match status" value="1"/>
</dbReference>
<comment type="caution">
    <text evidence="9">The sequence shown here is derived from an EMBL/GenBank/DDBJ whole genome shotgun (WGS) entry which is preliminary data.</text>
</comment>
<feature type="region of interest" description="Disordered" evidence="7">
    <location>
        <begin position="448"/>
        <end position="470"/>
    </location>
</feature>
<dbReference type="Proteomes" id="UP000320876">
    <property type="component" value="Unassembled WGS sequence"/>
</dbReference>
<reference evidence="9 10" key="1">
    <citation type="submission" date="2019-06" db="EMBL/GenBank/DDBJ databases">
        <title>Sequencing the genomes of 1000 actinobacteria strains.</title>
        <authorList>
            <person name="Klenk H.-P."/>
        </authorList>
    </citation>
    <scope>NUCLEOTIDE SEQUENCE [LARGE SCALE GENOMIC DNA]</scope>
    <source>
        <strain evidence="9 10">DSM 45679</strain>
    </source>
</reference>
<evidence type="ECO:0000256" key="4">
    <source>
        <dbReference type="ARBA" id="ARBA00022692"/>
    </source>
</evidence>
<feature type="transmembrane region" description="Helical" evidence="8">
    <location>
        <begin position="12"/>
        <end position="36"/>
    </location>
</feature>
<dbReference type="EMBL" id="VFML01000001">
    <property type="protein sequence ID" value="TQJ03115.1"/>
    <property type="molecule type" value="Genomic_DNA"/>
</dbReference>
<evidence type="ECO:0000256" key="3">
    <source>
        <dbReference type="ARBA" id="ARBA00022679"/>
    </source>
</evidence>
<evidence type="ECO:0000256" key="1">
    <source>
        <dbReference type="ARBA" id="ARBA00004141"/>
    </source>
</evidence>
<evidence type="ECO:0000313" key="10">
    <source>
        <dbReference type="Proteomes" id="UP000320876"/>
    </source>
</evidence>
<evidence type="ECO:0000256" key="8">
    <source>
        <dbReference type="SAM" id="Phobius"/>
    </source>
</evidence>
<keyword evidence="2" id="KW-0328">Glycosyltransferase</keyword>
<keyword evidence="5 8" id="KW-1133">Transmembrane helix</keyword>
<evidence type="ECO:0000256" key="2">
    <source>
        <dbReference type="ARBA" id="ARBA00022676"/>
    </source>
</evidence>
<comment type="subcellular location">
    <subcellularLocation>
        <location evidence="1">Membrane</location>
        <topology evidence="1">Multi-pass membrane protein</topology>
    </subcellularLocation>
</comment>
<dbReference type="GO" id="GO:0016757">
    <property type="term" value="F:glycosyltransferase activity"/>
    <property type="evidence" value="ECO:0007669"/>
    <property type="project" value="UniProtKB-KW"/>
</dbReference>
<dbReference type="InterPro" id="IPR050321">
    <property type="entry name" value="Glycosyltr_2/OpgH_subfam"/>
</dbReference>
<feature type="transmembrane region" description="Helical" evidence="8">
    <location>
        <begin position="375"/>
        <end position="395"/>
    </location>
</feature>
<dbReference type="SUPFAM" id="SSF53448">
    <property type="entry name" value="Nucleotide-diphospho-sugar transferases"/>
    <property type="match status" value="1"/>
</dbReference>
<dbReference type="AlphaFoldDB" id="A0A542DJH9"/>
<keyword evidence="6 8" id="KW-0472">Membrane</keyword>